<dbReference type="PROSITE" id="PS51084">
    <property type="entry name" value="HIT_2"/>
    <property type="match status" value="1"/>
</dbReference>
<comment type="caution">
    <text evidence="4">The sequence shown here is derived from an EMBL/GenBank/DDBJ whole genome shotgun (WGS) entry which is preliminary data.</text>
</comment>
<dbReference type="InterPro" id="IPR001310">
    <property type="entry name" value="Histidine_triad_HIT"/>
</dbReference>
<dbReference type="PANTHER" id="PTHR46648">
    <property type="entry name" value="HIT FAMILY PROTEIN 1"/>
    <property type="match status" value="1"/>
</dbReference>
<feature type="short sequence motif" description="Histidine triad motif" evidence="1">
    <location>
        <begin position="97"/>
        <end position="101"/>
    </location>
</feature>
<accession>A0A1G1YB70</accession>
<evidence type="ECO:0000256" key="1">
    <source>
        <dbReference type="PROSITE-ProRule" id="PRU00464"/>
    </source>
</evidence>
<evidence type="ECO:0000259" key="3">
    <source>
        <dbReference type="PROSITE" id="PS51084"/>
    </source>
</evidence>
<sequence length="147" mass="17746">MPDKKCLICERIELIRKKKNPYFVLALKTGYVVIGDYQFFKGYTLFLCKNHKKELHELDPKFRKQFLWEMSLIAQAVYKAFKPQKINCELLGNTYPHLHWHIFPRYKNDPDPTKPVWQIKKETRETKPAKPDQKIIEKIKNELNKRK</sequence>
<dbReference type="GO" id="GO:0009117">
    <property type="term" value="P:nucleotide metabolic process"/>
    <property type="evidence" value="ECO:0007669"/>
    <property type="project" value="TreeGrafter"/>
</dbReference>
<reference evidence="4 5" key="1">
    <citation type="journal article" date="2016" name="Nat. Commun.">
        <title>Thousands of microbial genomes shed light on interconnected biogeochemical processes in an aquifer system.</title>
        <authorList>
            <person name="Anantharaman K."/>
            <person name="Brown C.T."/>
            <person name="Hug L.A."/>
            <person name="Sharon I."/>
            <person name="Castelle C.J."/>
            <person name="Probst A.J."/>
            <person name="Thomas B.C."/>
            <person name="Singh A."/>
            <person name="Wilkins M.J."/>
            <person name="Karaoz U."/>
            <person name="Brodie E.L."/>
            <person name="Williams K.H."/>
            <person name="Hubbard S.S."/>
            <person name="Banfield J.F."/>
        </authorList>
    </citation>
    <scope>NUCLEOTIDE SEQUENCE [LARGE SCALE GENOMIC DNA]</scope>
</reference>
<evidence type="ECO:0000313" key="5">
    <source>
        <dbReference type="Proteomes" id="UP000178432"/>
    </source>
</evidence>
<name>A0A1G1YB70_9BACT</name>
<organism evidence="4 5">
    <name type="scientific">Candidatus Buchananbacteria bacterium RIFCSPHIGHO2_01_FULL_46_12</name>
    <dbReference type="NCBI Taxonomy" id="1797536"/>
    <lineage>
        <taxon>Bacteria</taxon>
        <taxon>Candidatus Buchananiibacteriota</taxon>
    </lineage>
</organism>
<dbReference type="InterPro" id="IPR036265">
    <property type="entry name" value="HIT-like_sf"/>
</dbReference>
<dbReference type="InterPro" id="IPR011146">
    <property type="entry name" value="HIT-like"/>
</dbReference>
<protein>
    <submittedName>
        <fullName evidence="4">Diadenosine tetraphosphate hydrolase</fullName>
    </submittedName>
</protein>
<dbReference type="Pfam" id="PF01230">
    <property type="entry name" value="HIT"/>
    <property type="match status" value="1"/>
</dbReference>
<dbReference type="EMBL" id="MHIF01000004">
    <property type="protein sequence ID" value="OGY49474.1"/>
    <property type="molecule type" value="Genomic_DNA"/>
</dbReference>
<keyword evidence="4" id="KW-0378">Hydrolase</keyword>
<dbReference type="Gene3D" id="3.30.428.10">
    <property type="entry name" value="HIT-like"/>
    <property type="match status" value="1"/>
</dbReference>
<dbReference type="SUPFAM" id="SSF54197">
    <property type="entry name" value="HIT-like"/>
    <property type="match status" value="1"/>
</dbReference>
<dbReference type="PANTHER" id="PTHR46648:SF1">
    <property type="entry name" value="ADENOSINE 5'-MONOPHOSPHORAMIDASE HNT1"/>
    <property type="match status" value="1"/>
</dbReference>
<dbReference type="Proteomes" id="UP000178432">
    <property type="component" value="Unassembled WGS sequence"/>
</dbReference>
<dbReference type="AlphaFoldDB" id="A0A1G1YB70"/>
<dbReference type="GO" id="GO:0016787">
    <property type="term" value="F:hydrolase activity"/>
    <property type="evidence" value="ECO:0007669"/>
    <property type="project" value="UniProtKB-KW"/>
</dbReference>
<evidence type="ECO:0000256" key="2">
    <source>
        <dbReference type="SAM" id="MobiDB-lite"/>
    </source>
</evidence>
<proteinExistence type="predicted"/>
<feature type="domain" description="HIT" evidence="3">
    <location>
        <begin position="10"/>
        <end position="112"/>
    </location>
</feature>
<gene>
    <name evidence="4" type="ORF">A2663_03360</name>
</gene>
<feature type="region of interest" description="Disordered" evidence="2">
    <location>
        <begin position="121"/>
        <end position="147"/>
    </location>
</feature>
<evidence type="ECO:0000313" key="4">
    <source>
        <dbReference type="EMBL" id="OGY49474.1"/>
    </source>
</evidence>